<evidence type="ECO:0000313" key="3">
    <source>
        <dbReference type="Proteomes" id="UP000251889"/>
    </source>
</evidence>
<comment type="caution">
    <text evidence="2">The sequence shown here is derived from an EMBL/GenBank/DDBJ whole genome shotgun (WGS) entry which is preliminary data.</text>
</comment>
<organism evidence="2 3">
    <name type="scientific">Pseudochryseolinea flava</name>
    <dbReference type="NCBI Taxonomy" id="2059302"/>
    <lineage>
        <taxon>Bacteria</taxon>
        <taxon>Pseudomonadati</taxon>
        <taxon>Bacteroidota</taxon>
        <taxon>Cytophagia</taxon>
        <taxon>Cytophagales</taxon>
        <taxon>Fulvivirgaceae</taxon>
        <taxon>Pseudochryseolinea</taxon>
    </lineage>
</organism>
<dbReference type="Gene3D" id="2.120.10.80">
    <property type="entry name" value="Kelch-type beta propeller"/>
    <property type="match status" value="1"/>
</dbReference>
<dbReference type="AlphaFoldDB" id="A0A364Y272"/>
<dbReference type="InterPro" id="IPR022519">
    <property type="entry name" value="Gloeo/Verruco_rpt"/>
</dbReference>
<dbReference type="SUPFAM" id="SSF50965">
    <property type="entry name" value="Galactose oxidase, central domain"/>
    <property type="match status" value="3"/>
</dbReference>
<reference evidence="2 3" key="1">
    <citation type="submission" date="2018-06" db="EMBL/GenBank/DDBJ databases">
        <title>Chryseolinea flavus sp. nov., a member of the phylum Bacteroidetes isolated from soil.</title>
        <authorList>
            <person name="Li Y."/>
            <person name="Wang J."/>
        </authorList>
    </citation>
    <scope>NUCLEOTIDE SEQUENCE [LARGE SCALE GENOMIC DNA]</scope>
    <source>
        <strain evidence="2 3">SDU1-6</strain>
    </source>
</reference>
<dbReference type="InterPro" id="IPR013783">
    <property type="entry name" value="Ig-like_fold"/>
</dbReference>
<dbReference type="InterPro" id="IPR011043">
    <property type="entry name" value="Gal_Oxase/kelch_b-propeller"/>
</dbReference>
<sequence length="1012" mass="110347">MKKTTPSSFFVLQKNVRRLILLCCMAMLLFVNTTIAQTLWTALSSGGTHDLGTIGHYDEFTKQWTVDHHFTTPYPGAYLDAGELTEANGKFYGMTPHGGKNGMGALFEWNPVTNAYTTLYQFGDANGANGLNSTTALTFFNGKLFGTTSAGGVGNGGVIFEFDLVTKTMIKKAELNFYTGRNPFGSMQLFNGNFYSTTSSGGAQNRGAIFQWDPLSNVVTKKIDLTTTNGYEAKGAMTLYNGIFYGLTTRGGENNTGVIFSWDPVSNVYTRLSSFPAGVTESTRQLTLSNGKFYGTYRQGSLGTGTVFEWDPSTSTFSKTITPACIDGVCIPVHDVAVWNGKVYGYLFTDQGGIFEWAPETNTFQLKLNFNNKGISSPAGKLAFKDGKFYGVTTFGGDGSAGVIFEWNPATNVYRKKINFNAAPNGNRPLGPLTLAEDKLYGMTNEGGSANKGVLFEFDPVTKVYTKLYDFTTAQGASPRGTLVYYNGKLYGVTEYGGAKHDGVIFSYDIKTHTYAKTDFDCGTTGCQSFSTPVLVEGKFYGTTYRGGSRNGGTIFIFDPQTATIQKRVDLTTGSGASGSSPMTYVDGKFYGVAHQGGTNGQGAIFEWNPTTNIYVRKYDFVHATGGQPSGAMTFFNGKFYGTASGHVLYSWNHITNTYTIEMRFDHNLTGTGASTTLTPYNGKLYGTAFAGGSYLGGTMFWYDPALRSVGASVNFNDASGKRPEMTQILVIPKTPNVYVTSPNDGALDRKIKLNVVSKFAPGVSKYTIELSPSNDFSIDVKTNSGGQTLAFDSLAYNTTYYARVKTDISPFYGKTTTFTTVSPSYYAFVKGPFNHKVDVPLDQTIVLNTVLRATEYTVELNTDENFAPATAMTLTGIGTVYHFPPFEPGTTYYSRVKTNLENAWGETRMFTTIGSPGARINISADYREESVEKMEALAYPNPFRDNVTVYVQTPTQENVQLQIIDALGRPVHQATIQSNIANEIKDIDGSGLYVLKISTASHRQIIKLVKE</sequence>
<dbReference type="InterPro" id="IPR015915">
    <property type="entry name" value="Kelch-typ_b-propeller"/>
</dbReference>
<dbReference type="Gene3D" id="2.60.40.10">
    <property type="entry name" value="Immunoglobulins"/>
    <property type="match status" value="1"/>
</dbReference>
<dbReference type="Proteomes" id="UP000251889">
    <property type="component" value="Unassembled WGS sequence"/>
</dbReference>
<dbReference type="OrthoDB" id="615576at2"/>
<evidence type="ECO:0000259" key="1">
    <source>
        <dbReference type="Pfam" id="PF18962"/>
    </source>
</evidence>
<dbReference type="NCBIfam" id="TIGR03803">
    <property type="entry name" value="Gloeo_Verruco"/>
    <property type="match status" value="9"/>
</dbReference>
<dbReference type="EMBL" id="QMFY01000008">
    <property type="protein sequence ID" value="RAW00187.1"/>
    <property type="molecule type" value="Genomic_DNA"/>
</dbReference>
<dbReference type="NCBIfam" id="TIGR04183">
    <property type="entry name" value="Por_Secre_tail"/>
    <property type="match status" value="1"/>
</dbReference>
<keyword evidence="3" id="KW-1185">Reference proteome</keyword>
<protein>
    <recommendedName>
        <fullName evidence="1">Secretion system C-terminal sorting domain-containing protein</fullName>
    </recommendedName>
</protein>
<evidence type="ECO:0000313" key="2">
    <source>
        <dbReference type="EMBL" id="RAW00187.1"/>
    </source>
</evidence>
<gene>
    <name evidence="2" type="ORF">DQQ10_16710</name>
</gene>
<proteinExistence type="predicted"/>
<feature type="domain" description="Secretion system C-terminal sorting" evidence="1">
    <location>
        <begin position="940"/>
        <end position="1009"/>
    </location>
</feature>
<dbReference type="Pfam" id="PF18962">
    <property type="entry name" value="Por_Secre_tail"/>
    <property type="match status" value="1"/>
</dbReference>
<name>A0A364Y272_9BACT</name>
<dbReference type="RefSeq" id="WP_112748025.1">
    <property type="nucleotide sequence ID" value="NZ_QMFY01000008.1"/>
</dbReference>
<dbReference type="InterPro" id="IPR026444">
    <property type="entry name" value="Secre_tail"/>
</dbReference>
<accession>A0A364Y272</accession>